<feature type="region of interest" description="Disordered" evidence="1">
    <location>
        <begin position="1"/>
        <end position="56"/>
    </location>
</feature>
<dbReference type="Proteomes" id="UP000009097">
    <property type="component" value="Unassembled WGS sequence"/>
</dbReference>
<protein>
    <submittedName>
        <fullName evidence="2">Uncharacterized protein</fullName>
    </submittedName>
</protein>
<reference evidence="2" key="1">
    <citation type="submission" date="2007-04" db="EMBL/GenBank/DDBJ databases">
        <authorList>
            <consortium name="The Broad Institute Genome Sequencing Platform"/>
            <person name="Birren B."/>
            <person name="Lander E."/>
            <person name="Galagan J."/>
            <person name="Nusbaum C."/>
            <person name="Devon K."/>
            <person name="Ma L.-J."/>
            <person name="Jaffe D."/>
            <person name="Butler J."/>
            <person name="Alvarez P."/>
            <person name="Gnerre S."/>
            <person name="Grabherr M."/>
            <person name="Kleber M."/>
            <person name="Mauceli E."/>
            <person name="Brockman W."/>
            <person name="MacCallum I.A."/>
            <person name="Young S."/>
            <person name="LaButti K."/>
            <person name="DeCaprio D."/>
            <person name="Crawford M."/>
            <person name="Koehrsen M."/>
            <person name="Engels R."/>
            <person name="Montgomery P."/>
            <person name="Pearson M."/>
            <person name="Howarth C."/>
            <person name="Larson L."/>
            <person name="White J."/>
            <person name="O'Leary S."/>
            <person name="Kodira C."/>
            <person name="Zeng Q."/>
            <person name="Yandava C."/>
            <person name="Alvarado L."/>
            <person name="Kistler C."/>
            <person name="Shim W.-B."/>
            <person name="Kang S."/>
            <person name="Woloshuk C."/>
        </authorList>
    </citation>
    <scope>NUCLEOTIDE SEQUENCE</scope>
    <source>
        <strain evidence="2">4287</strain>
    </source>
</reference>
<evidence type="ECO:0000313" key="2">
    <source>
        <dbReference type="EMBL" id="KNB11195.1"/>
    </source>
</evidence>
<gene>
    <name evidence="2" type="ORF">FOXG_20479</name>
</gene>
<dbReference type="EMBL" id="DS231709">
    <property type="protein sequence ID" value="KNB11195.1"/>
    <property type="molecule type" value="Genomic_DNA"/>
</dbReference>
<dbReference type="AlphaFoldDB" id="A0A0J9VK49"/>
<evidence type="ECO:0000313" key="3">
    <source>
        <dbReference type="Proteomes" id="UP000009097"/>
    </source>
</evidence>
<proteinExistence type="predicted"/>
<accession>A0A0J9VK49</accession>
<dbReference type="VEuPathDB" id="FungiDB:FOXG_20479"/>
<dbReference type="RefSeq" id="XP_018249240.1">
    <property type="nucleotide sequence ID" value="XM_018400760.1"/>
</dbReference>
<evidence type="ECO:0000256" key="1">
    <source>
        <dbReference type="SAM" id="MobiDB-lite"/>
    </source>
</evidence>
<reference evidence="2" key="2">
    <citation type="journal article" date="2010" name="Nature">
        <title>Comparative genomics reveals mobile pathogenicity chromosomes in Fusarium.</title>
        <authorList>
            <person name="Ma L.J."/>
            <person name="van der Does H.C."/>
            <person name="Borkovich K.A."/>
            <person name="Coleman J.J."/>
            <person name="Daboussi M.J."/>
            <person name="Di Pietro A."/>
            <person name="Dufresne M."/>
            <person name="Freitag M."/>
            <person name="Grabherr M."/>
            <person name="Henrissat B."/>
            <person name="Houterman P.M."/>
            <person name="Kang S."/>
            <person name="Shim W.B."/>
            <person name="Woloshuk C."/>
            <person name="Xie X."/>
            <person name="Xu J.R."/>
            <person name="Antoniw J."/>
            <person name="Baker S.E."/>
            <person name="Bluhm B.H."/>
            <person name="Breakspear A."/>
            <person name="Brown D.W."/>
            <person name="Butchko R.A."/>
            <person name="Chapman S."/>
            <person name="Coulson R."/>
            <person name="Coutinho P.M."/>
            <person name="Danchin E.G."/>
            <person name="Diener A."/>
            <person name="Gale L.R."/>
            <person name="Gardiner D.M."/>
            <person name="Goff S."/>
            <person name="Hammond-Kosack K.E."/>
            <person name="Hilburn K."/>
            <person name="Hua-Van A."/>
            <person name="Jonkers W."/>
            <person name="Kazan K."/>
            <person name="Kodira C.D."/>
            <person name="Koehrsen M."/>
            <person name="Kumar L."/>
            <person name="Lee Y.H."/>
            <person name="Li L."/>
            <person name="Manners J.M."/>
            <person name="Miranda-Saavedra D."/>
            <person name="Mukherjee M."/>
            <person name="Park G."/>
            <person name="Park J."/>
            <person name="Park S.Y."/>
            <person name="Proctor R.H."/>
            <person name="Regev A."/>
            <person name="Ruiz-Roldan M.C."/>
            <person name="Sain D."/>
            <person name="Sakthikumar S."/>
            <person name="Sykes S."/>
            <person name="Schwartz D.C."/>
            <person name="Turgeon B.G."/>
            <person name="Wapinski I."/>
            <person name="Yoder O."/>
            <person name="Young S."/>
            <person name="Zeng Q."/>
            <person name="Zhou S."/>
            <person name="Galagan J."/>
            <person name="Cuomo C.A."/>
            <person name="Kistler H.C."/>
            <person name="Rep M."/>
        </authorList>
    </citation>
    <scope>NUCLEOTIDE SEQUENCE [LARGE SCALE GENOMIC DNA]</scope>
    <source>
        <strain evidence="2">4287</strain>
    </source>
</reference>
<name>A0A0J9VK49_FUSO4</name>
<dbReference type="KEGG" id="fox:FOXG_20479"/>
<sequence length="56" mass="6354">MAEAPRSNHSSYFVREPIQSSLFQGMDASPRKSRTRPATPRTPVSGMRETDEDEEE</sequence>
<organism evidence="2 3">
    <name type="scientific">Fusarium oxysporum f. sp. lycopersici (strain 4287 / CBS 123668 / FGSC 9935 / NRRL 34936)</name>
    <name type="common">Fusarium vascular wilt of tomato</name>
    <dbReference type="NCBI Taxonomy" id="426428"/>
    <lineage>
        <taxon>Eukaryota</taxon>
        <taxon>Fungi</taxon>
        <taxon>Dikarya</taxon>
        <taxon>Ascomycota</taxon>
        <taxon>Pezizomycotina</taxon>
        <taxon>Sordariomycetes</taxon>
        <taxon>Hypocreomycetidae</taxon>
        <taxon>Hypocreales</taxon>
        <taxon>Nectriaceae</taxon>
        <taxon>Fusarium</taxon>
        <taxon>Fusarium oxysporum species complex</taxon>
    </lineage>
</organism>
<dbReference type="GeneID" id="28961185"/>